<reference evidence="2" key="3">
    <citation type="submission" date="2025-09" db="UniProtKB">
        <authorList>
            <consortium name="Ensembl"/>
        </authorList>
    </citation>
    <scope>IDENTIFICATION</scope>
</reference>
<evidence type="ECO:0000313" key="2">
    <source>
        <dbReference type="Ensembl" id="ENSSFOP00015008401.2"/>
    </source>
</evidence>
<reference evidence="2" key="2">
    <citation type="submission" date="2025-08" db="UniProtKB">
        <authorList>
            <consortium name="Ensembl"/>
        </authorList>
    </citation>
    <scope>IDENTIFICATION</scope>
</reference>
<evidence type="ECO:0000256" key="1">
    <source>
        <dbReference type="SAM" id="Coils"/>
    </source>
</evidence>
<dbReference type="SUPFAM" id="SSF48371">
    <property type="entry name" value="ARM repeat"/>
    <property type="match status" value="1"/>
</dbReference>
<sequence>MSQATLLEQVSRWSEETCGQELRSVLPKLLSMHQSTDSWDEHIRILKVITEMFLPHLSVSELEEECFSKVLPKVVKMFSSLVDEIAKQIGGLSSQNSELRLFLRNILQVMISILEALSGVVRHLCTYEEAPALDAIRSLPSCILTLLKDTFQHCKESESVYSGRLSLVADLLQALFKEAYSLQKGLMELLEKIDFESNISEEEVFDIVTVIHSLLEICTLISNLDVALHANTWKFIIKQSMKYQALLEGQLRHSDIVSLLCNDLLMSFRNCCELAEQMQHTGLQDMAQNSEYKLFQKTAKMCRFFANTLVHYIKEFKDFLAKSCSHFHHLYLQIFSKFPPSLWSSLVSTTHCNEMRSMVLVAMDPLITQLLPCRDFAEAALAPKPQLTPDVLLPHCLLLTNIMGKLRSQPEEVLLLWCEGSQFPEEIPRLSIFQALLQSFRGCTVERAVPVLLPGLMMNGQAQSQVTLHHHVCVQLSACLATLPAPIFPQLERALLEAVLQPDTQTAVLAVDVWCFLARYGTAELCLHHVTLTAHLIKLCPLESYHLSHLGMLLRRMMFFMTPHHQVEFVETFSPQEAENLLVWSNVLRRALSEDVRKRVEQDIVNLASSMITNWLEKGCRLGELEKVNKVLSALLVVVREQPAGSEQVSTVVKLVTQLWPRLCTQQVQAYPTVRCTLQLLLSISAVLVRNIDFKDICQALACLSNLLSSKCPDVIMLSGLDFLASLGHLSIPPEMQSEVLPRLCSLFSAFLSEKTWILHQHALETFSLFAEVTSHEAVISQSLTSDEVKNEVVSFLSKTLNVQETDDVCIERLKLERSIYETHRERLETCNDMESAVDLQPCSKRARQQTNEEQEFEKYLQAAESNLKALQTLSEQKPIPDWVTARLRELHPLITKINTALPPQT</sequence>
<dbReference type="AlphaFoldDB" id="A0A8C9R3K7"/>
<keyword evidence="1" id="KW-0175">Coiled coil</keyword>
<name>A0A8C9R3K7_SCLFO</name>
<dbReference type="Pfam" id="PF14868">
    <property type="entry name" value="DUF4487"/>
    <property type="match status" value="1"/>
</dbReference>
<dbReference type="InterPro" id="IPR016024">
    <property type="entry name" value="ARM-type_fold"/>
</dbReference>
<protein>
    <submittedName>
        <fullName evidence="2">Fignl1 interacting regulator of recombination and mitosis</fullName>
    </submittedName>
</protein>
<dbReference type="GeneID" id="108935530"/>
<dbReference type="GeneTree" id="ENSGT00390000004791"/>
<organism evidence="2 3">
    <name type="scientific">Scleropages formosus</name>
    <name type="common">Asian bonytongue</name>
    <name type="synonym">Osteoglossum formosum</name>
    <dbReference type="NCBI Taxonomy" id="113540"/>
    <lineage>
        <taxon>Eukaryota</taxon>
        <taxon>Metazoa</taxon>
        <taxon>Chordata</taxon>
        <taxon>Craniata</taxon>
        <taxon>Vertebrata</taxon>
        <taxon>Euteleostomi</taxon>
        <taxon>Actinopterygii</taxon>
        <taxon>Neopterygii</taxon>
        <taxon>Teleostei</taxon>
        <taxon>Osteoglossocephala</taxon>
        <taxon>Osteoglossomorpha</taxon>
        <taxon>Osteoglossiformes</taxon>
        <taxon>Osteoglossidae</taxon>
        <taxon>Scleropages</taxon>
    </lineage>
</organism>
<feature type="coiled-coil region" evidence="1">
    <location>
        <begin position="847"/>
        <end position="874"/>
    </location>
</feature>
<evidence type="ECO:0000313" key="3">
    <source>
        <dbReference type="Proteomes" id="UP000694397"/>
    </source>
</evidence>
<accession>A0A8C9R3K7</accession>
<proteinExistence type="predicted"/>
<dbReference type="Proteomes" id="UP000694397">
    <property type="component" value="Chromosome 9"/>
</dbReference>
<dbReference type="RefSeq" id="XP_018609738.2">
    <property type="nucleotide sequence ID" value="XM_018754222.2"/>
</dbReference>
<dbReference type="OrthoDB" id="6088000at2759"/>
<gene>
    <name evidence="2" type="primary">FIRRM</name>
    <name evidence="2" type="synonym">firrm</name>
</gene>
<reference evidence="2 3" key="1">
    <citation type="submission" date="2019-04" db="EMBL/GenBank/DDBJ databases">
        <authorList>
            <consortium name="Wellcome Sanger Institute Data Sharing"/>
        </authorList>
    </citation>
    <scope>NUCLEOTIDE SEQUENCE [LARGE SCALE GENOMIC DNA]</scope>
</reference>
<keyword evidence="3" id="KW-1185">Reference proteome</keyword>
<dbReference type="PANTHER" id="PTHR16071:SF2">
    <property type="entry name" value="FIGNL1-INTERACTING REGULATOR OF RECOMBINATION AND MITOSIS"/>
    <property type="match status" value="1"/>
</dbReference>
<dbReference type="InterPro" id="IPR027902">
    <property type="entry name" value="DUF4487"/>
</dbReference>
<dbReference type="Ensembl" id="ENSSFOT00015008521.2">
    <property type="protein sequence ID" value="ENSSFOP00015008401.2"/>
    <property type="gene ID" value="ENSSFOG00015005499.2"/>
</dbReference>
<dbReference type="PANTHER" id="PTHR16071">
    <property type="entry name" value="CHROMOSOME 1 OPEN READING FRAME 112"/>
    <property type="match status" value="1"/>
</dbReference>